<protein>
    <recommendedName>
        <fullName evidence="4">C2H2-type domain-containing protein</fullName>
    </recommendedName>
</protein>
<dbReference type="RefSeq" id="WP_311682624.1">
    <property type="nucleotide sequence ID" value="NZ_JAVRHM010000004.1"/>
</dbReference>
<gene>
    <name evidence="2" type="ORF">RM549_05575</name>
</gene>
<evidence type="ECO:0000313" key="2">
    <source>
        <dbReference type="EMBL" id="MDT0689245.1"/>
    </source>
</evidence>
<evidence type="ECO:0000256" key="1">
    <source>
        <dbReference type="SAM" id="MobiDB-lite"/>
    </source>
</evidence>
<keyword evidence="3" id="KW-1185">Reference proteome</keyword>
<name>A0ABU3E002_9FLAO</name>
<reference evidence="2 3" key="1">
    <citation type="submission" date="2023-09" db="EMBL/GenBank/DDBJ databases">
        <authorList>
            <person name="Rey-Velasco X."/>
        </authorList>
    </citation>
    <scope>NUCLEOTIDE SEQUENCE [LARGE SCALE GENOMIC DNA]</scope>
    <source>
        <strain evidence="2 3">F188</strain>
    </source>
</reference>
<organism evidence="2 3">
    <name type="scientific">Autumnicola patrickiae</name>
    <dbReference type="NCBI Taxonomy" id="3075591"/>
    <lineage>
        <taxon>Bacteria</taxon>
        <taxon>Pseudomonadati</taxon>
        <taxon>Bacteroidota</taxon>
        <taxon>Flavobacteriia</taxon>
        <taxon>Flavobacteriales</taxon>
        <taxon>Flavobacteriaceae</taxon>
        <taxon>Autumnicola</taxon>
    </lineage>
</organism>
<evidence type="ECO:0000313" key="3">
    <source>
        <dbReference type="Proteomes" id="UP001261624"/>
    </source>
</evidence>
<proteinExistence type="predicted"/>
<feature type="region of interest" description="Disordered" evidence="1">
    <location>
        <begin position="296"/>
        <end position="328"/>
    </location>
</feature>
<dbReference type="EMBL" id="JAVRHM010000004">
    <property type="protein sequence ID" value="MDT0689245.1"/>
    <property type="molecule type" value="Genomic_DNA"/>
</dbReference>
<dbReference type="Proteomes" id="UP001261624">
    <property type="component" value="Unassembled WGS sequence"/>
</dbReference>
<comment type="caution">
    <text evidence="2">The sequence shown here is derived from an EMBL/GenBank/DDBJ whole genome shotgun (WGS) entry which is preliminary data.</text>
</comment>
<feature type="compositionally biased region" description="Basic and acidic residues" evidence="1">
    <location>
        <begin position="318"/>
        <end position="328"/>
    </location>
</feature>
<accession>A0ABU3E002</accession>
<sequence>MEIEKFDTQFASLNGKDIYIQNAESGRRGYTCIGCQRPLEAVRRRKNPNHKSYFRHIVDSKEKDNFKCDFNVRRYLERLVEKIIIKQGSILVPPVIKYPDSGSYEPPLLLQEAKNITSKIIKAQQTFFIDENGKIQSGAKAGAQKKNYYIRPDLTFYDDNGDPKLFIEIVFTHPIDDEKKSKLIHIGIDTIRIDLPVVDREKLKELIELGENTNWVFNNEEFYTDYLSITNTGRKELHSLAEKQREFQQESFNCRAGRIRELIRTIEQFLESDTFKEIENQLRSEVERVGRLAESAKSGLAEMEEEEKRGLYSEFEQEEKKLEESESREQAASAELKCRYYDLEDRYSRKAEELGEEESAIRRRERDVFGAENPFESLPRRTAGLENDIQRLKNQGKVQEGQTIQIGPEERGIDEQLEEFNRIETRLGL</sequence>
<evidence type="ECO:0008006" key="4">
    <source>
        <dbReference type="Google" id="ProtNLM"/>
    </source>
</evidence>